<reference evidence="1 2" key="1">
    <citation type="submission" date="2023-02" db="EMBL/GenBank/DDBJ databases">
        <title>Complete genome sequence of a novel bacterium Oceanimonas sp. NTOU-MSR1 isolated from marine coast sediment.</title>
        <authorList>
            <person name="Yang H.-T."/>
            <person name="Chen Y.-L."/>
            <person name="Ho Y.-N."/>
        </authorList>
    </citation>
    <scope>NUCLEOTIDE SEQUENCE [LARGE SCALE GENOMIC DNA]</scope>
    <source>
        <strain evidence="1 2">NTOU-MSR1</strain>
    </source>
</reference>
<dbReference type="AlphaFoldDB" id="A0AA50KR36"/>
<gene>
    <name evidence="1" type="ORF">PU634_05205</name>
</gene>
<accession>A0AA50KR36</accession>
<dbReference type="RefSeq" id="WP_306763002.1">
    <property type="nucleotide sequence ID" value="NZ_CP118224.1"/>
</dbReference>
<protein>
    <submittedName>
        <fullName evidence="1">Uncharacterized protein</fullName>
    </submittedName>
</protein>
<name>A0AA50KR36_9GAMM</name>
<evidence type="ECO:0000313" key="1">
    <source>
        <dbReference type="EMBL" id="WMC11766.1"/>
    </source>
</evidence>
<dbReference type="KEGG" id="ope:PU634_05205"/>
<dbReference type="EMBL" id="CP118224">
    <property type="protein sequence ID" value="WMC11766.1"/>
    <property type="molecule type" value="Genomic_DNA"/>
</dbReference>
<sequence length="175" mass="18967">MAPGYTVEWLPAPGLLFKAPETAGGISHRIRCVIIPTPAGEDGEDPEPPPEVVGYRAIIEPAPPVPVLELAVSGQGVTLSAQTLAGLFGIDFIDYLQDGVIARVTSWGALPAQAEQVIEFRPSRLTSRSYLLQVTAELTNGEREQASYTLTITQEWTAGRDRLKEEVNARSNKTR</sequence>
<evidence type="ECO:0000313" key="2">
    <source>
        <dbReference type="Proteomes" id="UP001223802"/>
    </source>
</evidence>
<dbReference type="Proteomes" id="UP001223802">
    <property type="component" value="Chromosome"/>
</dbReference>
<keyword evidence="2" id="KW-1185">Reference proteome</keyword>
<proteinExistence type="predicted"/>
<organism evidence="1 2">
    <name type="scientific">Oceanimonas pelagia</name>
    <dbReference type="NCBI Taxonomy" id="3028314"/>
    <lineage>
        <taxon>Bacteria</taxon>
        <taxon>Pseudomonadati</taxon>
        <taxon>Pseudomonadota</taxon>
        <taxon>Gammaproteobacteria</taxon>
        <taxon>Aeromonadales</taxon>
        <taxon>Aeromonadaceae</taxon>
        <taxon>Oceanimonas</taxon>
    </lineage>
</organism>